<accession>A0A2A3EIN0</accession>
<protein>
    <submittedName>
        <fullName evidence="2">Long-chain fatty acid transport protein</fullName>
    </submittedName>
</protein>
<evidence type="ECO:0000256" key="1">
    <source>
        <dbReference type="SAM" id="Phobius"/>
    </source>
</evidence>
<gene>
    <name evidence="2" type="ORF">APICC_07666</name>
</gene>
<dbReference type="EMBL" id="KZ288231">
    <property type="protein sequence ID" value="PBC31558.1"/>
    <property type="molecule type" value="Genomic_DNA"/>
</dbReference>
<evidence type="ECO:0000313" key="3">
    <source>
        <dbReference type="Proteomes" id="UP000242457"/>
    </source>
</evidence>
<feature type="transmembrane region" description="Helical" evidence="1">
    <location>
        <begin position="34"/>
        <end position="54"/>
    </location>
</feature>
<keyword evidence="1" id="KW-0812">Transmembrane</keyword>
<evidence type="ECO:0000313" key="2">
    <source>
        <dbReference type="EMBL" id="PBC31558.1"/>
    </source>
</evidence>
<reference evidence="2 3" key="1">
    <citation type="submission" date="2014-07" db="EMBL/GenBank/DDBJ databases">
        <title>Genomic and transcriptomic analysis on Apis cerana provide comprehensive insights into honey bee biology.</title>
        <authorList>
            <person name="Diao Q."/>
            <person name="Sun L."/>
            <person name="Zheng H."/>
            <person name="Zheng H."/>
            <person name="Xu S."/>
            <person name="Wang S."/>
            <person name="Zeng Z."/>
            <person name="Hu F."/>
            <person name="Su S."/>
            <person name="Wu J."/>
        </authorList>
    </citation>
    <scope>NUCLEOTIDE SEQUENCE [LARGE SCALE GENOMIC DNA]</scope>
    <source>
        <tissue evidence="2">Pupae without intestine</tissue>
    </source>
</reference>
<organism evidence="2 3">
    <name type="scientific">Apis cerana cerana</name>
    <name type="common">Oriental honeybee</name>
    <dbReference type="NCBI Taxonomy" id="94128"/>
    <lineage>
        <taxon>Eukaryota</taxon>
        <taxon>Metazoa</taxon>
        <taxon>Ecdysozoa</taxon>
        <taxon>Arthropoda</taxon>
        <taxon>Hexapoda</taxon>
        <taxon>Insecta</taxon>
        <taxon>Pterygota</taxon>
        <taxon>Neoptera</taxon>
        <taxon>Endopterygota</taxon>
        <taxon>Hymenoptera</taxon>
        <taxon>Apocrita</taxon>
        <taxon>Aculeata</taxon>
        <taxon>Apoidea</taxon>
        <taxon>Anthophila</taxon>
        <taxon>Apidae</taxon>
        <taxon>Apis</taxon>
    </lineage>
</organism>
<dbReference type="AlphaFoldDB" id="A0A2A3EIN0"/>
<keyword evidence="1" id="KW-0472">Membrane</keyword>
<name>A0A2A3EIN0_APICC</name>
<keyword evidence="1" id="KW-1133">Transmembrane helix</keyword>
<sequence length="74" mass="8157">MVLSTTHSVRSTRIIFSSGHHGALPGSQIANTKIMGVTELVIAVLTVCIGAYLLTGKRRRFIYLLYKTLPRDVL</sequence>
<dbReference type="Proteomes" id="UP000242457">
    <property type="component" value="Unassembled WGS sequence"/>
</dbReference>
<keyword evidence="3" id="KW-1185">Reference proteome</keyword>
<proteinExistence type="predicted"/>